<evidence type="ECO:0000256" key="1">
    <source>
        <dbReference type="SAM" id="Coils"/>
    </source>
</evidence>
<gene>
    <name evidence="2" type="ORF">HII17_14240</name>
</gene>
<organism evidence="2 3">
    <name type="scientific">Thalassotalea algicola</name>
    <dbReference type="NCBI Taxonomy" id="2716224"/>
    <lineage>
        <taxon>Bacteria</taxon>
        <taxon>Pseudomonadati</taxon>
        <taxon>Pseudomonadota</taxon>
        <taxon>Gammaproteobacteria</taxon>
        <taxon>Alteromonadales</taxon>
        <taxon>Colwelliaceae</taxon>
        <taxon>Thalassotalea</taxon>
    </lineage>
</organism>
<name>A0A7Y0Q7T3_9GAMM</name>
<evidence type="ECO:0000313" key="3">
    <source>
        <dbReference type="Proteomes" id="UP000568664"/>
    </source>
</evidence>
<keyword evidence="1" id="KW-0175">Coiled coil</keyword>
<comment type="caution">
    <text evidence="2">The sequence shown here is derived from an EMBL/GenBank/DDBJ whole genome shotgun (WGS) entry which is preliminary data.</text>
</comment>
<dbReference type="RefSeq" id="WP_169076018.1">
    <property type="nucleotide sequence ID" value="NZ_JABBXH010000004.1"/>
</dbReference>
<feature type="coiled-coil region" evidence="1">
    <location>
        <begin position="95"/>
        <end position="137"/>
    </location>
</feature>
<dbReference type="EMBL" id="JABBXH010000004">
    <property type="protein sequence ID" value="NMP32718.1"/>
    <property type="molecule type" value="Genomic_DNA"/>
</dbReference>
<sequence>MAIDNVSYFLNRINILQSYTDTSVLSEQSNTQVHKQFSYFNSQPNTVINISTQARDKLAHEQKDVVQTLSESLQVDDVEHLHNELTKKDPLDEIIEDIQKQIKETQRQVNALMNIKTEKAEAERKALQAKLISLNSMLLQLMSKKLEATKTS</sequence>
<accession>A0A7Y0Q7T3</accession>
<keyword evidence="3" id="KW-1185">Reference proteome</keyword>
<evidence type="ECO:0000313" key="2">
    <source>
        <dbReference type="EMBL" id="NMP32718.1"/>
    </source>
</evidence>
<dbReference type="AlphaFoldDB" id="A0A7Y0Q7T3"/>
<reference evidence="2 3" key="1">
    <citation type="submission" date="2020-04" db="EMBL/GenBank/DDBJ databases">
        <title>Thalassotalea sp. M1531, isolated from the surface of marine red alga.</title>
        <authorList>
            <person name="Pang L."/>
            <person name="Lu D.-C."/>
        </authorList>
    </citation>
    <scope>NUCLEOTIDE SEQUENCE [LARGE SCALE GENOMIC DNA]</scope>
    <source>
        <strain evidence="2 3">M1531</strain>
    </source>
</reference>
<dbReference type="Proteomes" id="UP000568664">
    <property type="component" value="Unassembled WGS sequence"/>
</dbReference>
<proteinExistence type="predicted"/>
<protein>
    <submittedName>
        <fullName evidence="2">Uncharacterized protein</fullName>
    </submittedName>
</protein>